<feature type="domain" description="Core-binding (CB)" evidence="7">
    <location>
        <begin position="61"/>
        <end position="143"/>
    </location>
</feature>
<keyword evidence="3 5" id="KW-0238">DNA-binding</keyword>
<evidence type="ECO:0000256" key="4">
    <source>
        <dbReference type="ARBA" id="ARBA00023172"/>
    </source>
</evidence>
<dbReference type="CDD" id="cd01189">
    <property type="entry name" value="INT_ICEBs1_C_like"/>
    <property type="match status" value="1"/>
</dbReference>
<dbReference type="GO" id="GO:0003677">
    <property type="term" value="F:DNA binding"/>
    <property type="evidence" value="ECO:0007669"/>
    <property type="project" value="UniProtKB-UniRule"/>
</dbReference>
<gene>
    <name evidence="8" type="ORF">BO225_01505</name>
</gene>
<dbReference type="AlphaFoldDB" id="A0A1U7NQ65"/>
<organism evidence="8 9">
    <name type="scientific">Dubosiella newyorkensis</name>
    <dbReference type="NCBI Taxonomy" id="1862672"/>
    <lineage>
        <taxon>Bacteria</taxon>
        <taxon>Bacillati</taxon>
        <taxon>Bacillota</taxon>
        <taxon>Erysipelotrichia</taxon>
        <taxon>Erysipelotrichales</taxon>
        <taxon>Erysipelotrichaceae</taxon>
        <taxon>Dubosiella</taxon>
    </lineage>
</organism>
<dbReference type="GO" id="GO:0006310">
    <property type="term" value="P:DNA recombination"/>
    <property type="evidence" value="ECO:0007669"/>
    <property type="project" value="UniProtKB-KW"/>
</dbReference>
<dbReference type="PROSITE" id="PS51900">
    <property type="entry name" value="CB"/>
    <property type="match status" value="1"/>
</dbReference>
<dbReference type="InterPro" id="IPR011010">
    <property type="entry name" value="DNA_brk_join_enz"/>
</dbReference>
<proteinExistence type="inferred from homology"/>
<dbReference type="InterPro" id="IPR044068">
    <property type="entry name" value="CB"/>
</dbReference>
<accession>A0A1U7NQ65</accession>
<dbReference type="STRING" id="1862672.BO225_01505"/>
<dbReference type="Gene3D" id="1.10.150.130">
    <property type="match status" value="1"/>
</dbReference>
<comment type="caution">
    <text evidence="8">The sequence shown here is derived from an EMBL/GenBank/DDBJ whole genome shotgun (WGS) entry which is preliminary data.</text>
</comment>
<name>A0A1U7NQ65_9FIRM</name>
<dbReference type="OrthoDB" id="111144at2"/>
<dbReference type="EMBL" id="MPKA01000042">
    <property type="protein sequence ID" value="OLU47775.1"/>
    <property type="molecule type" value="Genomic_DNA"/>
</dbReference>
<dbReference type="InterPro" id="IPR004107">
    <property type="entry name" value="Integrase_SAM-like_N"/>
</dbReference>
<dbReference type="GeneID" id="78274623"/>
<evidence type="ECO:0000256" key="1">
    <source>
        <dbReference type="ARBA" id="ARBA00008857"/>
    </source>
</evidence>
<evidence type="ECO:0000256" key="2">
    <source>
        <dbReference type="ARBA" id="ARBA00022908"/>
    </source>
</evidence>
<dbReference type="InterPro" id="IPR010998">
    <property type="entry name" value="Integrase_recombinase_N"/>
</dbReference>
<dbReference type="RefSeq" id="WP_076340521.1">
    <property type="nucleotide sequence ID" value="NZ_CAPDDE010000092.1"/>
</dbReference>
<keyword evidence="4" id="KW-0233">DNA recombination</keyword>
<dbReference type="PANTHER" id="PTHR30349">
    <property type="entry name" value="PHAGE INTEGRASE-RELATED"/>
    <property type="match status" value="1"/>
</dbReference>
<evidence type="ECO:0000256" key="3">
    <source>
        <dbReference type="ARBA" id="ARBA00023125"/>
    </source>
</evidence>
<feature type="domain" description="Tyr recombinase" evidence="6">
    <location>
        <begin position="162"/>
        <end position="357"/>
    </location>
</feature>
<sequence length="366" mass="43019">MRKGKNIYKRKDGRWEGRYIKEKREGKIVYGYVYGKSYQEALQKKMAEEKHSKKKMIIAKNEFEQLCYDWLERKSDQVKLSSINKYESILHAHILPFFKSHNLEAITDHTIEEFRKALQEKNLSSKTRQDIFVVLRSILFFASKEFSELKQLDIQIPKCEKKSADRLSIHEQKKFIQYLYMDMDRIKFGTYLALMTGLRIGELCALKWKDIVLEESYLSIHNTMIRLKSPSISETKTRVFIYPPKSRSSIRTIPLSPDMVDLCMKFKVNDEEAYVLTGSSSSFMEPRVLSNHIKQFQLDCGLDSLHFHTFRHSFATRCLESGMDVKSLSEVLGHSSCKITLDTYVHVSMDLKRQGMLQMERKVMLR</sequence>
<dbReference type="Gene3D" id="1.10.443.10">
    <property type="entry name" value="Intergrase catalytic core"/>
    <property type="match status" value="1"/>
</dbReference>
<protein>
    <recommendedName>
        <fullName evidence="10">Site-specific integrase</fullName>
    </recommendedName>
</protein>
<comment type="similarity">
    <text evidence="1">Belongs to the 'phage' integrase family.</text>
</comment>
<dbReference type="GO" id="GO:0015074">
    <property type="term" value="P:DNA integration"/>
    <property type="evidence" value="ECO:0007669"/>
    <property type="project" value="UniProtKB-KW"/>
</dbReference>
<dbReference type="Pfam" id="PF14659">
    <property type="entry name" value="Phage_int_SAM_3"/>
    <property type="match status" value="1"/>
</dbReference>
<dbReference type="InterPro" id="IPR050090">
    <property type="entry name" value="Tyrosine_recombinase_XerCD"/>
</dbReference>
<reference evidence="8 9" key="1">
    <citation type="submission" date="2016-11" db="EMBL/GenBank/DDBJ databases">
        <title>Description of two novel members of the family Erysipelotrichaceae: Ileibacterium lipovorans gen. nov., sp. nov. and Dubosiella newyorkensis, gen. nov., sp. nov.</title>
        <authorList>
            <person name="Cox L.M."/>
            <person name="Sohn J."/>
            <person name="Tyrrell K.L."/>
            <person name="Citron D.M."/>
            <person name="Lawson P.A."/>
            <person name="Patel N.B."/>
            <person name="Iizumi T."/>
            <person name="Perez-Perez G.I."/>
            <person name="Goldstein E.J."/>
            <person name="Blaser M.J."/>
        </authorList>
    </citation>
    <scope>NUCLEOTIDE SEQUENCE [LARGE SCALE GENOMIC DNA]</scope>
    <source>
        <strain evidence="8 9">NYU-BL-A4</strain>
    </source>
</reference>
<keyword evidence="2" id="KW-0229">DNA integration</keyword>
<dbReference type="PANTHER" id="PTHR30349:SF64">
    <property type="entry name" value="PROPHAGE INTEGRASE INTD-RELATED"/>
    <property type="match status" value="1"/>
</dbReference>
<evidence type="ECO:0000313" key="9">
    <source>
        <dbReference type="Proteomes" id="UP000186705"/>
    </source>
</evidence>
<dbReference type="InterPro" id="IPR002104">
    <property type="entry name" value="Integrase_catalytic"/>
</dbReference>
<evidence type="ECO:0000259" key="6">
    <source>
        <dbReference type="PROSITE" id="PS51898"/>
    </source>
</evidence>
<dbReference type="Pfam" id="PF00589">
    <property type="entry name" value="Phage_integrase"/>
    <property type="match status" value="1"/>
</dbReference>
<evidence type="ECO:0000256" key="5">
    <source>
        <dbReference type="PROSITE-ProRule" id="PRU01248"/>
    </source>
</evidence>
<dbReference type="PROSITE" id="PS51898">
    <property type="entry name" value="TYR_RECOMBINASE"/>
    <property type="match status" value="1"/>
</dbReference>
<evidence type="ECO:0000259" key="7">
    <source>
        <dbReference type="PROSITE" id="PS51900"/>
    </source>
</evidence>
<evidence type="ECO:0008006" key="10">
    <source>
        <dbReference type="Google" id="ProtNLM"/>
    </source>
</evidence>
<dbReference type="InterPro" id="IPR013762">
    <property type="entry name" value="Integrase-like_cat_sf"/>
</dbReference>
<evidence type="ECO:0000313" key="8">
    <source>
        <dbReference type="EMBL" id="OLU47775.1"/>
    </source>
</evidence>
<dbReference type="SUPFAM" id="SSF56349">
    <property type="entry name" value="DNA breaking-rejoining enzymes"/>
    <property type="match status" value="1"/>
</dbReference>
<keyword evidence="9" id="KW-1185">Reference proteome</keyword>
<dbReference type="Proteomes" id="UP000186705">
    <property type="component" value="Unassembled WGS sequence"/>
</dbReference>